<protein>
    <submittedName>
        <fullName evidence="1">Uncharacterized protein</fullName>
    </submittedName>
</protein>
<sequence length="20" mass="2273">MKMQSVSLTKVVLQCHLVID</sequence>
<reference evidence="1" key="2">
    <citation type="journal article" date="2015" name="Fish Shellfish Immunol.">
        <title>Early steps in the European eel (Anguilla anguilla)-Vibrio vulnificus interaction in the gills: Role of the RtxA13 toxin.</title>
        <authorList>
            <person name="Callol A."/>
            <person name="Pajuelo D."/>
            <person name="Ebbesson L."/>
            <person name="Teles M."/>
            <person name="MacKenzie S."/>
            <person name="Amaro C."/>
        </authorList>
    </citation>
    <scope>NUCLEOTIDE SEQUENCE</scope>
</reference>
<organism evidence="1">
    <name type="scientific">Anguilla anguilla</name>
    <name type="common">European freshwater eel</name>
    <name type="synonym">Muraena anguilla</name>
    <dbReference type="NCBI Taxonomy" id="7936"/>
    <lineage>
        <taxon>Eukaryota</taxon>
        <taxon>Metazoa</taxon>
        <taxon>Chordata</taxon>
        <taxon>Craniata</taxon>
        <taxon>Vertebrata</taxon>
        <taxon>Euteleostomi</taxon>
        <taxon>Actinopterygii</taxon>
        <taxon>Neopterygii</taxon>
        <taxon>Teleostei</taxon>
        <taxon>Anguilliformes</taxon>
        <taxon>Anguillidae</taxon>
        <taxon>Anguilla</taxon>
    </lineage>
</organism>
<proteinExistence type="predicted"/>
<name>A0A0E9VBK8_ANGAN</name>
<reference evidence="1" key="1">
    <citation type="submission" date="2014-11" db="EMBL/GenBank/DDBJ databases">
        <authorList>
            <person name="Amaro Gonzalez C."/>
        </authorList>
    </citation>
    <scope>NUCLEOTIDE SEQUENCE</scope>
</reference>
<dbReference type="EMBL" id="GBXM01033742">
    <property type="protein sequence ID" value="JAH74835.1"/>
    <property type="molecule type" value="Transcribed_RNA"/>
</dbReference>
<dbReference type="AlphaFoldDB" id="A0A0E9VBK8"/>
<accession>A0A0E9VBK8</accession>
<evidence type="ECO:0000313" key="1">
    <source>
        <dbReference type="EMBL" id="JAH74835.1"/>
    </source>
</evidence>